<evidence type="ECO:0000256" key="1">
    <source>
        <dbReference type="SAM" id="SignalP"/>
    </source>
</evidence>
<dbReference type="GO" id="GO:0016788">
    <property type="term" value="F:hydrolase activity, acting on ester bonds"/>
    <property type="evidence" value="ECO:0007669"/>
    <property type="project" value="UniProtKB-ARBA"/>
</dbReference>
<dbReference type="EMBL" id="CP051677">
    <property type="protein sequence ID" value="QJD79564.1"/>
    <property type="molecule type" value="Genomic_DNA"/>
</dbReference>
<reference evidence="3 4" key="1">
    <citation type="submission" date="2020-04" db="EMBL/GenBank/DDBJ databases">
        <title>Genome sequencing of novel species.</title>
        <authorList>
            <person name="Heo J."/>
            <person name="Kim S.-J."/>
            <person name="Kim J.-S."/>
            <person name="Hong S.-B."/>
            <person name="Kwon S.-W."/>
        </authorList>
    </citation>
    <scope>NUCLEOTIDE SEQUENCE [LARGE SCALE GENOMIC DNA]</scope>
    <source>
        <strain evidence="3 4">CJU-R4</strain>
    </source>
</reference>
<name>A0A7L5DM62_9BACT</name>
<dbReference type="Pfam" id="PF13472">
    <property type="entry name" value="Lipase_GDSL_2"/>
    <property type="match status" value="1"/>
</dbReference>
<gene>
    <name evidence="3" type="ORF">HH216_14935</name>
</gene>
<dbReference type="AlphaFoldDB" id="A0A7L5DM62"/>
<protein>
    <submittedName>
        <fullName evidence="3">SGNH/GDSL hydrolase family protein</fullName>
    </submittedName>
</protein>
<evidence type="ECO:0000313" key="3">
    <source>
        <dbReference type="EMBL" id="QJD79564.1"/>
    </source>
</evidence>
<feature type="domain" description="SGNH hydrolase-type esterase" evidence="2">
    <location>
        <begin position="201"/>
        <end position="368"/>
    </location>
</feature>
<evidence type="ECO:0000313" key="4">
    <source>
        <dbReference type="Proteomes" id="UP000501128"/>
    </source>
</evidence>
<accession>A0A7L5DM62</accession>
<dbReference type="SUPFAM" id="SSF52266">
    <property type="entry name" value="SGNH hydrolase"/>
    <property type="match status" value="1"/>
</dbReference>
<dbReference type="KEGG" id="srho:HH216_14935"/>
<keyword evidence="4" id="KW-1185">Reference proteome</keyword>
<feature type="signal peptide" evidence="1">
    <location>
        <begin position="1"/>
        <end position="19"/>
    </location>
</feature>
<dbReference type="CDD" id="cd00229">
    <property type="entry name" value="SGNH_hydrolase"/>
    <property type="match status" value="1"/>
</dbReference>
<organism evidence="3 4">
    <name type="scientific">Spirosoma rhododendri</name>
    <dbReference type="NCBI Taxonomy" id="2728024"/>
    <lineage>
        <taxon>Bacteria</taxon>
        <taxon>Pseudomonadati</taxon>
        <taxon>Bacteroidota</taxon>
        <taxon>Cytophagia</taxon>
        <taxon>Cytophagales</taxon>
        <taxon>Cytophagaceae</taxon>
        <taxon>Spirosoma</taxon>
    </lineage>
</organism>
<dbReference type="Gene3D" id="3.40.50.1110">
    <property type="entry name" value="SGNH hydrolase"/>
    <property type="match status" value="1"/>
</dbReference>
<keyword evidence="3" id="KW-0378">Hydrolase</keyword>
<keyword evidence="1" id="KW-0732">Signal</keyword>
<evidence type="ECO:0000259" key="2">
    <source>
        <dbReference type="Pfam" id="PF13472"/>
    </source>
</evidence>
<dbReference type="RefSeq" id="WP_169551528.1">
    <property type="nucleotide sequence ID" value="NZ_CP051677.1"/>
</dbReference>
<feature type="chain" id="PRO_5029497125" evidence="1">
    <location>
        <begin position="20"/>
        <end position="396"/>
    </location>
</feature>
<dbReference type="InterPro" id="IPR036514">
    <property type="entry name" value="SGNH_hydro_sf"/>
</dbReference>
<dbReference type="Proteomes" id="UP000501128">
    <property type="component" value="Chromosome"/>
</dbReference>
<dbReference type="InterPro" id="IPR013830">
    <property type="entry name" value="SGNH_hydro"/>
</dbReference>
<sequence length="396" mass="43210">MKKALIIALLSLATLSAFAQFPVDQARPGRVYTSIKDLAQSEGQEYYLGSRGKIVVTGTVSATSTSEVSYTFTSGNLPSYFAPAGIVVLHTMDYRFDTKIKGYYYTPFGNSSTFATYTNTQPFFSANANERLTRPVSQYLLPTQSPTAAVLTEAAIPVSNTATLPTIGSTQSLTIGYETGWYGNLIWDMNIGASKCVDIWGDSIWNAVGPTTWSNNFAYLLRDYFTDKGYNYRLRNRSVSGSTTLDHRNFWYAGRTLADPPAVVFIPLGTNDPDAMSTSDNILYLVNKALTTYTTPTNKVRVVVCGILPKLNSTAETTASNKRSAIKSALEGHAKYNSQVFYVNSLTTAWTATTASNYLADGVHPVDAAELTAWGLLKTWLDGYNVTGGNTIFSAR</sequence>
<proteinExistence type="predicted"/>